<evidence type="ECO:0000256" key="1">
    <source>
        <dbReference type="ARBA" id="ARBA00006174"/>
    </source>
</evidence>
<comment type="similarity">
    <text evidence="1">Belongs to the PrpD family.</text>
</comment>
<dbReference type="AlphaFoldDB" id="A0A3Q8XN06"/>
<feature type="domain" description="MmgE/PrpD C-terminal" evidence="3">
    <location>
        <begin position="278"/>
        <end position="447"/>
    </location>
</feature>
<reference evidence="4 5" key="1">
    <citation type="submission" date="2018-09" db="EMBL/GenBank/DDBJ databases">
        <title>Marinorhizobium profundi gen. nov., sp. nov., isolated from a deep-sea sediment sample from the New Britain Trench and proposal of Marinorhizobiaceae fam. nov. in the order Rhizobiales of the class Alphaproteobacteria.</title>
        <authorList>
            <person name="Cao J."/>
        </authorList>
    </citation>
    <scope>NUCLEOTIDE SEQUENCE [LARGE SCALE GENOMIC DNA]</scope>
    <source>
        <strain evidence="4 5">WS11</strain>
    </source>
</reference>
<name>A0A3Q8XN06_9HYPH</name>
<feature type="domain" description="MmgE/PrpD N-terminal" evidence="2">
    <location>
        <begin position="17"/>
        <end position="258"/>
    </location>
</feature>
<dbReference type="OrthoDB" id="5415580at2"/>
<evidence type="ECO:0000259" key="2">
    <source>
        <dbReference type="Pfam" id="PF03972"/>
    </source>
</evidence>
<dbReference type="PANTHER" id="PTHR16943:SF8">
    <property type="entry name" value="2-METHYLCITRATE DEHYDRATASE"/>
    <property type="match status" value="1"/>
</dbReference>
<dbReference type="Proteomes" id="UP000268192">
    <property type="component" value="Chromosome"/>
</dbReference>
<dbReference type="EMBL" id="CP032509">
    <property type="protein sequence ID" value="AZN70232.1"/>
    <property type="molecule type" value="Genomic_DNA"/>
</dbReference>
<evidence type="ECO:0000313" key="4">
    <source>
        <dbReference type="EMBL" id="AZN70232.1"/>
    </source>
</evidence>
<dbReference type="Gene3D" id="3.30.1330.120">
    <property type="entry name" value="2-methylcitrate dehydratase PrpD"/>
    <property type="match status" value="1"/>
</dbReference>
<dbReference type="SUPFAM" id="SSF103378">
    <property type="entry name" value="2-methylcitrate dehydratase PrpD"/>
    <property type="match status" value="1"/>
</dbReference>
<dbReference type="InterPro" id="IPR045336">
    <property type="entry name" value="MmgE_PrpD_N"/>
</dbReference>
<keyword evidence="5" id="KW-1185">Reference proteome</keyword>
<dbReference type="Gene3D" id="1.10.4100.10">
    <property type="entry name" value="2-methylcitrate dehydratase PrpD"/>
    <property type="match status" value="1"/>
</dbReference>
<organism evidence="4 5">
    <name type="scientific">Georhizobium profundi</name>
    <dbReference type="NCBI Taxonomy" id="2341112"/>
    <lineage>
        <taxon>Bacteria</taxon>
        <taxon>Pseudomonadati</taxon>
        <taxon>Pseudomonadota</taxon>
        <taxon>Alphaproteobacteria</taxon>
        <taxon>Hyphomicrobiales</taxon>
        <taxon>Rhizobiaceae</taxon>
        <taxon>Georhizobium</taxon>
    </lineage>
</organism>
<dbReference type="GO" id="GO:0016829">
    <property type="term" value="F:lyase activity"/>
    <property type="evidence" value="ECO:0007669"/>
    <property type="project" value="InterPro"/>
</dbReference>
<sequence length="462" mass="48073">MTAYDTRAANGAGESATLAAFASEFDLDAVPADIVARTEDLFVDWVGSALAGKGVAPVETIAAFAKSMGPADGPCETLIDRGRTSPLFAAMVNAASSHVAEQDDVHNASVFHPAAVVFPAALAVAQASGASGKEFLAASIAGYEVGIRVGEFLGRSHYKTFHTTGTAGAFAAAAAAGRLLGLTPAQMNHAFGSAGTQAAGLWEFLRDGADSKPLHTAKAAANGLTAAYLARDGFTGATRILEGAQGLAAGMSSDADPRRLVDRLGSRFAIAETSFKFHASCRHTHPAADALLKAMTEQKLAMADIASVTAFVHQGAIDVLGPVVTPKSVHQAKFSMGTTLGLIAAHGRAGMTEFDEMFDRADVADFRARVTMVLDPEVDGAYPARWIGKVRIVTREGRTVDARVDEPKGDPGNTLSRDEIEAKVIGLARFSNAADPAEMTKLMPRLWAIGELNRLGPLLAAG</sequence>
<dbReference type="PANTHER" id="PTHR16943">
    <property type="entry name" value="2-METHYLCITRATE DEHYDRATASE-RELATED"/>
    <property type="match status" value="1"/>
</dbReference>
<gene>
    <name evidence="4" type="ORF">D5400_02120</name>
</gene>
<dbReference type="InterPro" id="IPR005656">
    <property type="entry name" value="MmgE_PrpD"/>
</dbReference>
<protein>
    <submittedName>
        <fullName evidence="4">MmgE/PrpD family protein</fullName>
    </submittedName>
</protein>
<dbReference type="InterPro" id="IPR045337">
    <property type="entry name" value="MmgE_PrpD_C"/>
</dbReference>
<dbReference type="Pfam" id="PF03972">
    <property type="entry name" value="MmgE_PrpD_N"/>
    <property type="match status" value="1"/>
</dbReference>
<dbReference type="RefSeq" id="WP_126007206.1">
    <property type="nucleotide sequence ID" value="NZ_CP032509.1"/>
</dbReference>
<dbReference type="Pfam" id="PF19305">
    <property type="entry name" value="MmgE_PrpD_C"/>
    <property type="match status" value="1"/>
</dbReference>
<proteinExistence type="inferred from homology"/>
<evidence type="ECO:0000313" key="5">
    <source>
        <dbReference type="Proteomes" id="UP000268192"/>
    </source>
</evidence>
<dbReference type="KEGG" id="abaw:D5400_02120"/>
<accession>A0A3Q8XN06</accession>
<dbReference type="InterPro" id="IPR042183">
    <property type="entry name" value="MmgE/PrpD_sf_1"/>
</dbReference>
<dbReference type="InterPro" id="IPR042188">
    <property type="entry name" value="MmgE/PrpD_sf_2"/>
</dbReference>
<dbReference type="InterPro" id="IPR036148">
    <property type="entry name" value="MmgE/PrpD_sf"/>
</dbReference>
<evidence type="ECO:0000259" key="3">
    <source>
        <dbReference type="Pfam" id="PF19305"/>
    </source>
</evidence>